<accession>A0A395T7A3</accession>
<reference evidence="2 3" key="1">
    <citation type="journal article" date="2018" name="PLoS Pathog.">
        <title>Evolution of structural diversity of trichothecenes, a family of toxins produced by plant pathogenic and entomopathogenic fungi.</title>
        <authorList>
            <person name="Proctor R.H."/>
            <person name="McCormick S.P."/>
            <person name="Kim H.S."/>
            <person name="Cardoza R.E."/>
            <person name="Stanley A.M."/>
            <person name="Lindo L."/>
            <person name="Kelly A."/>
            <person name="Brown D.W."/>
            <person name="Lee T."/>
            <person name="Vaughan M.M."/>
            <person name="Alexander N.J."/>
            <person name="Busman M."/>
            <person name="Gutierrez S."/>
        </authorList>
    </citation>
    <scope>NUCLEOTIDE SEQUENCE [LARGE SCALE GENOMIC DNA]</scope>
    <source>
        <strain evidence="2 3">NRRL 20695</strain>
    </source>
</reference>
<evidence type="ECO:0000256" key="1">
    <source>
        <dbReference type="SAM" id="MobiDB-lite"/>
    </source>
</evidence>
<sequence length="163" mass="19110">MCWTSAYYVRCETCKEDLDSRLEVDEMCRNKRKGMTPCTYIYPVKVNVEWVDLTHCLMCTAKKDILETMEKEAKEREYKDKQLEEDAKHQEAKLASSSEPEEEKQPSGEESDDALIWKQLINDENHQMEVEKRGRMDEWLQGLAESRRGGEGSRRLKRGVLRG</sequence>
<protein>
    <submittedName>
        <fullName evidence="2">Uncharacterized protein</fullName>
    </submittedName>
</protein>
<evidence type="ECO:0000313" key="2">
    <source>
        <dbReference type="EMBL" id="RGP80306.1"/>
    </source>
</evidence>
<gene>
    <name evidence="2" type="ORF">FLONG3_1607</name>
</gene>
<evidence type="ECO:0000313" key="3">
    <source>
        <dbReference type="Proteomes" id="UP000266234"/>
    </source>
</evidence>
<feature type="region of interest" description="Disordered" evidence="1">
    <location>
        <begin position="72"/>
        <end position="120"/>
    </location>
</feature>
<organism evidence="2 3">
    <name type="scientific">Fusarium longipes</name>
    <dbReference type="NCBI Taxonomy" id="694270"/>
    <lineage>
        <taxon>Eukaryota</taxon>
        <taxon>Fungi</taxon>
        <taxon>Dikarya</taxon>
        <taxon>Ascomycota</taxon>
        <taxon>Pezizomycotina</taxon>
        <taxon>Sordariomycetes</taxon>
        <taxon>Hypocreomycetidae</taxon>
        <taxon>Hypocreales</taxon>
        <taxon>Nectriaceae</taxon>
        <taxon>Fusarium</taxon>
    </lineage>
</organism>
<comment type="caution">
    <text evidence="2">The sequence shown here is derived from an EMBL/GenBank/DDBJ whole genome shotgun (WGS) entry which is preliminary data.</text>
</comment>
<dbReference type="OrthoDB" id="5058443at2759"/>
<dbReference type="AlphaFoldDB" id="A0A395T7A3"/>
<dbReference type="EMBL" id="PXOG01000033">
    <property type="protein sequence ID" value="RGP80306.1"/>
    <property type="molecule type" value="Genomic_DNA"/>
</dbReference>
<feature type="compositionally biased region" description="Basic and acidic residues" evidence="1">
    <location>
        <begin position="145"/>
        <end position="154"/>
    </location>
</feature>
<proteinExistence type="predicted"/>
<dbReference type="Proteomes" id="UP000266234">
    <property type="component" value="Unassembled WGS sequence"/>
</dbReference>
<keyword evidence="3" id="KW-1185">Reference proteome</keyword>
<feature type="compositionally biased region" description="Basic and acidic residues" evidence="1">
    <location>
        <begin position="72"/>
        <end position="92"/>
    </location>
</feature>
<name>A0A395T7A3_9HYPO</name>
<feature type="region of interest" description="Disordered" evidence="1">
    <location>
        <begin position="143"/>
        <end position="163"/>
    </location>
</feature>